<keyword evidence="4" id="KW-1185">Reference proteome</keyword>
<evidence type="ECO:0000313" key="4">
    <source>
        <dbReference type="Proteomes" id="UP000263232"/>
    </source>
</evidence>
<dbReference type="PANTHER" id="PTHR38041">
    <property type="entry name" value="CHORISMATE MUTASE"/>
    <property type="match status" value="1"/>
</dbReference>
<evidence type="ECO:0000313" key="3">
    <source>
        <dbReference type="EMBL" id="AXY25443.1"/>
    </source>
</evidence>
<reference evidence="3 4" key="1">
    <citation type="submission" date="2017-09" db="EMBL/GenBank/DDBJ databases">
        <title>Complete genome sequence of Oxytococcus suis strain ZY16052.</title>
        <authorList>
            <person name="Li F."/>
        </authorList>
    </citation>
    <scope>NUCLEOTIDE SEQUENCE [LARGE SCALE GENOMIC DNA]</scope>
    <source>
        <strain evidence="3 4">ZY16052</strain>
    </source>
</reference>
<dbReference type="InterPro" id="IPR051331">
    <property type="entry name" value="Chorismate_mutase-related"/>
</dbReference>
<sequence>MNLRSLEELREEINQIDTELTKLIEARFKCAVEVAQYKQAHDLPVFDEKREAIVLERNVSAVSDTRFEDDIRRFYQSLMDISKDIQRQELQAEE</sequence>
<organism evidence="3 4">
    <name type="scientific">Suicoccus acidiformans</name>
    <dbReference type="NCBI Taxonomy" id="2036206"/>
    <lineage>
        <taxon>Bacteria</taxon>
        <taxon>Bacillati</taxon>
        <taxon>Bacillota</taxon>
        <taxon>Bacilli</taxon>
        <taxon>Lactobacillales</taxon>
        <taxon>Aerococcaceae</taxon>
        <taxon>Suicoccus</taxon>
    </lineage>
</organism>
<evidence type="ECO:0000256" key="1">
    <source>
        <dbReference type="ARBA" id="ARBA00023235"/>
    </source>
</evidence>
<dbReference type="InterPro" id="IPR036979">
    <property type="entry name" value="CM_dom_sf"/>
</dbReference>
<gene>
    <name evidence="3" type="ORF">CL176_05200</name>
</gene>
<dbReference type="KEGG" id="abae:CL176_05200"/>
<dbReference type="InterPro" id="IPR002701">
    <property type="entry name" value="CM_II_prokaryot"/>
</dbReference>
<feature type="domain" description="Chorismate mutase" evidence="2">
    <location>
        <begin position="1"/>
        <end position="90"/>
    </location>
</feature>
<dbReference type="OrthoDB" id="9802281at2"/>
<dbReference type="Pfam" id="PF01817">
    <property type="entry name" value="CM_2"/>
    <property type="match status" value="1"/>
</dbReference>
<dbReference type="GO" id="GO:0009697">
    <property type="term" value="P:salicylic acid biosynthetic process"/>
    <property type="evidence" value="ECO:0007669"/>
    <property type="project" value="TreeGrafter"/>
</dbReference>
<dbReference type="GO" id="GO:0046417">
    <property type="term" value="P:chorismate metabolic process"/>
    <property type="evidence" value="ECO:0007669"/>
    <property type="project" value="InterPro"/>
</dbReference>
<dbReference type="PROSITE" id="PS51168">
    <property type="entry name" value="CHORISMATE_MUT_2"/>
    <property type="match status" value="1"/>
</dbReference>
<evidence type="ECO:0000259" key="2">
    <source>
        <dbReference type="PROSITE" id="PS51168"/>
    </source>
</evidence>
<name>A0A347WK36_9LACT</name>
<keyword evidence="1" id="KW-0413">Isomerase</keyword>
<dbReference type="NCBIfam" id="TIGR01805">
    <property type="entry name" value="CM_mono_grmpos"/>
    <property type="match status" value="1"/>
</dbReference>
<dbReference type="PANTHER" id="PTHR38041:SF1">
    <property type="entry name" value="CHORISMATE MUTASE"/>
    <property type="match status" value="1"/>
</dbReference>
<dbReference type="Gene3D" id="1.20.59.10">
    <property type="entry name" value="Chorismate mutase"/>
    <property type="match status" value="1"/>
</dbReference>
<protein>
    <submittedName>
        <fullName evidence="3">Chorismate mutase</fullName>
    </submittedName>
</protein>
<accession>A0A347WK36</accession>
<dbReference type="EMBL" id="CP023434">
    <property type="protein sequence ID" value="AXY25443.1"/>
    <property type="molecule type" value="Genomic_DNA"/>
</dbReference>
<dbReference type="SUPFAM" id="SSF48600">
    <property type="entry name" value="Chorismate mutase II"/>
    <property type="match status" value="1"/>
</dbReference>
<dbReference type="Proteomes" id="UP000263232">
    <property type="component" value="Chromosome"/>
</dbReference>
<dbReference type="SMART" id="SM00830">
    <property type="entry name" value="CM_2"/>
    <property type="match status" value="1"/>
</dbReference>
<proteinExistence type="predicted"/>
<dbReference type="InterPro" id="IPR036263">
    <property type="entry name" value="Chorismate_II_sf"/>
</dbReference>
<dbReference type="AlphaFoldDB" id="A0A347WK36"/>
<dbReference type="GO" id="GO:0004106">
    <property type="term" value="F:chorismate mutase activity"/>
    <property type="evidence" value="ECO:0007669"/>
    <property type="project" value="InterPro"/>
</dbReference>
<dbReference type="InterPro" id="IPR011279">
    <property type="entry name" value="Chorismate_mutase_GmP"/>
</dbReference>